<evidence type="ECO:0000256" key="4">
    <source>
        <dbReference type="ARBA" id="ARBA00022692"/>
    </source>
</evidence>
<feature type="domain" description="FAD-binding FR-type" evidence="13">
    <location>
        <begin position="1"/>
        <end position="111"/>
    </location>
</feature>
<dbReference type="Gene3D" id="2.40.30.10">
    <property type="entry name" value="Translation factors"/>
    <property type="match status" value="1"/>
</dbReference>
<keyword evidence="15" id="KW-1185">Reference proteome</keyword>
<keyword evidence="6 11" id="KW-0274">FAD</keyword>
<feature type="binding site" evidence="11">
    <location>
        <position position="69"/>
    </location>
    <ligand>
        <name>FAD</name>
        <dbReference type="ChEBI" id="CHEBI:57692"/>
    </ligand>
</feature>
<dbReference type="SUPFAM" id="SSF52343">
    <property type="entry name" value="Ferredoxin reductase-like, C-terminal NADP-linked domain"/>
    <property type="match status" value="1"/>
</dbReference>
<keyword evidence="3 11" id="KW-0285">Flavoprotein</keyword>
<dbReference type="PRINTS" id="PR00406">
    <property type="entry name" value="CYTB5RDTASE"/>
</dbReference>
<feature type="binding site" evidence="11">
    <location>
        <position position="71"/>
    </location>
    <ligand>
        <name>FAD</name>
        <dbReference type="ChEBI" id="CHEBI:57692"/>
    </ligand>
</feature>
<dbReference type="PRINTS" id="PR00371">
    <property type="entry name" value="FPNCR"/>
</dbReference>
<feature type="binding site" evidence="11">
    <location>
        <position position="54"/>
    </location>
    <ligand>
        <name>FAD</name>
        <dbReference type="ChEBI" id="CHEBI:57692"/>
    </ligand>
</feature>
<dbReference type="PROSITE" id="PS51384">
    <property type="entry name" value="FAD_FR"/>
    <property type="match status" value="1"/>
</dbReference>
<dbReference type="PANTHER" id="PTHR19370:SF185">
    <property type="entry name" value="NADH-CYTOCHROME B5 REDUCTASE"/>
    <property type="match status" value="1"/>
</dbReference>
<dbReference type="CDD" id="cd06183">
    <property type="entry name" value="cyt_b5_reduct_like"/>
    <property type="match status" value="1"/>
</dbReference>
<evidence type="ECO:0000256" key="9">
    <source>
        <dbReference type="ARBA" id="ARBA00023027"/>
    </source>
</evidence>
<comment type="cofactor">
    <cofactor evidence="1 11 12">
        <name>FAD</name>
        <dbReference type="ChEBI" id="CHEBI:57692"/>
    </cofactor>
</comment>
<evidence type="ECO:0000256" key="2">
    <source>
        <dbReference type="ARBA" id="ARBA00004294"/>
    </source>
</evidence>
<dbReference type="InterPro" id="IPR008333">
    <property type="entry name" value="Cbr1-like_FAD-bd_dom"/>
</dbReference>
<dbReference type="EC" id="1.6.2.2" evidence="12"/>
<keyword evidence="9 12" id="KW-0520">NAD</keyword>
<dbReference type="InterPro" id="IPR001834">
    <property type="entry name" value="CBR-like"/>
</dbReference>
<dbReference type="InterPro" id="IPR017938">
    <property type="entry name" value="Riboflavin_synthase-like_b-brl"/>
</dbReference>
<comment type="caution">
    <text evidence="14">The sequence shown here is derived from an EMBL/GenBank/DDBJ whole genome shotgun (WGS) entry which is preliminary data.</text>
</comment>
<dbReference type="SUPFAM" id="SSF63380">
    <property type="entry name" value="Riboflavin synthase domain-like"/>
    <property type="match status" value="1"/>
</dbReference>
<dbReference type="InterPro" id="IPR039261">
    <property type="entry name" value="FNR_nucleotide-bd"/>
</dbReference>
<name>A0ABD2Q7I8_9PLAT</name>
<dbReference type="GO" id="GO:0005741">
    <property type="term" value="C:mitochondrial outer membrane"/>
    <property type="evidence" value="ECO:0007669"/>
    <property type="project" value="UniProtKB-SubCell"/>
</dbReference>
<evidence type="ECO:0000256" key="8">
    <source>
        <dbReference type="ARBA" id="ARBA00023002"/>
    </source>
</evidence>
<dbReference type="GO" id="GO:0090524">
    <property type="term" value="F:cytochrome-b5 reductase activity, acting on NADH"/>
    <property type="evidence" value="ECO:0007669"/>
    <property type="project" value="UniProtKB-EC"/>
</dbReference>
<gene>
    <name evidence="14" type="primary">CYB5R2</name>
    <name evidence="14" type="ORF">Ciccas_005848</name>
</gene>
<dbReference type="InterPro" id="IPR001709">
    <property type="entry name" value="Flavoprot_Pyr_Nucl_cyt_Rdtase"/>
</dbReference>
<evidence type="ECO:0000256" key="11">
    <source>
        <dbReference type="PIRSR" id="PIRSR601834-1"/>
    </source>
</evidence>
<organism evidence="14 15">
    <name type="scientific">Cichlidogyrus casuarinus</name>
    <dbReference type="NCBI Taxonomy" id="1844966"/>
    <lineage>
        <taxon>Eukaryota</taxon>
        <taxon>Metazoa</taxon>
        <taxon>Spiralia</taxon>
        <taxon>Lophotrochozoa</taxon>
        <taxon>Platyhelminthes</taxon>
        <taxon>Monogenea</taxon>
        <taxon>Monopisthocotylea</taxon>
        <taxon>Dactylogyridea</taxon>
        <taxon>Ancyrocephalidae</taxon>
        <taxon>Cichlidogyrus</taxon>
    </lineage>
</organism>
<sequence length="259" mass="29134">MIPQCFVFYFQKISHDTIKFRFKLPSPDHILGLPVGQHVTMSAKVNGDRVVRSYTPITPDDVKGYVDFVIKVYKPNEKFPNGGVMSQYLSKLQPGISAIDFLGPLGKIIYLGNGVFQIKESAKEFRNITVTKLSLVAGGTGITPMFQLIQKILQCPKDSTKIALLFANNTEDDILLRDEIDSFAREHGDQFRRWYTIATAPTRWEYGQGFITKQMLEEHINPPADDNLVLICGPPPMIKLAVSPNLESIGHKKELCLSY</sequence>
<dbReference type="InterPro" id="IPR017927">
    <property type="entry name" value="FAD-bd_FR_type"/>
</dbReference>
<dbReference type="Pfam" id="PF00175">
    <property type="entry name" value="NAD_binding_1"/>
    <property type="match status" value="1"/>
</dbReference>
<keyword evidence="5" id="KW-0496">Mitochondrion</keyword>
<feature type="binding site" evidence="11">
    <location>
        <position position="52"/>
    </location>
    <ligand>
        <name>FAD</name>
        <dbReference type="ChEBI" id="CHEBI:57692"/>
    </ligand>
</feature>
<evidence type="ECO:0000256" key="12">
    <source>
        <dbReference type="RuleBase" id="RU361226"/>
    </source>
</evidence>
<protein>
    <recommendedName>
        <fullName evidence="12">NADH-cytochrome b5 reductase</fullName>
        <ecNumber evidence="12">1.6.2.2</ecNumber>
    </recommendedName>
</protein>
<keyword evidence="10" id="KW-0472">Membrane</keyword>
<evidence type="ECO:0000256" key="7">
    <source>
        <dbReference type="ARBA" id="ARBA00022989"/>
    </source>
</evidence>
<evidence type="ECO:0000259" key="13">
    <source>
        <dbReference type="PROSITE" id="PS51384"/>
    </source>
</evidence>
<dbReference type="Proteomes" id="UP001626550">
    <property type="component" value="Unassembled WGS sequence"/>
</dbReference>
<accession>A0ABD2Q7I8</accession>
<keyword evidence="5" id="KW-1000">Mitochondrion outer membrane</keyword>
<reference evidence="14 15" key="1">
    <citation type="submission" date="2024-11" db="EMBL/GenBank/DDBJ databases">
        <title>Adaptive evolution of stress response genes in parasites aligns with host niche diversity.</title>
        <authorList>
            <person name="Hahn C."/>
            <person name="Resl P."/>
        </authorList>
    </citation>
    <scope>NUCLEOTIDE SEQUENCE [LARGE SCALE GENOMIC DNA]</scope>
    <source>
        <strain evidence="14">EGGRZ-B1_66</strain>
        <tissue evidence="14">Body</tissue>
    </source>
</reference>
<dbReference type="FunFam" id="3.40.50.80:FF:000019">
    <property type="entry name" value="NADH-cytochrome b5 reductase"/>
    <property type="match status" value="1"/>
</dbReference>
<evidence type="ECO:0000256" key="3">
    <source>
        <dbReference type="ARBA" id="ARBA00022630"/>
    </source>
</evidence>
<proteinExistence type="inferred from homology"/>
<evidence type="ECO:0000256" key="6">
    <source>
        <dbReference type="ARBA" id="ARBA00022827"/>
    </source>
</evidence>
<dbReference type="Pfam" id="PF00970">
    <property type="entry name" value="FAD_binding_6"/>
    <property type="match status" value="1"/>
</dbReference>
<dbReference type="AlphaFoldDB" id="A0ABD2Q7I8"/>
<comment type="similarity">
    <text evidence="12">Belongs to the flavoprotein pyridine nucleotide cytochrome reductase family.</text>
</comment>
<evidence type="ECO:0000256" key="5">
    <source>
        <dbReference type="ARBA" id="ARBA00022787"/>
    </source>
</evidence>
<dbReference type="PANTHER" id="PTHR19370">
    <property type="entry name" value="NADH-CYTOCHROME B5 REDUCTASE"/>
    <property type="match status" value="1"/>
</dbReference>
<dbReference type="FunFam" id="2.40.30.10:FF:000021">
    <property type="entry name" value="NADH-cytochrome b5 reductase"/>
    <property type="match status" value="1"/>
</dbReference>
<keyword evidence="8 12" id="KW-0560">Oxidoreductase</keyword>
<comment type="catalytic activity">
    <reaction evidence="12">
        <text>2 Fe(III)-[cytochrome b5] + NADH = 2 Fe(II)-[cytochrome b5] + NAD(+) + H(+)</text>
        <dbReference type="Rhea" id="RHEA:46680"/>
        <dbReference type="Rhea" id="RHEA-COMP:10438"/>
        <dbReference type="Rhea" id="RHEA-COMP:10439"/>
        <dbReference type="ChEBI" id="CHEBI:15378"/>
        <dbReference type="ChEBI" id="CHEBI:29033"/>
        <dbReference type="ChEBI" id="CHEBI:29034"/>
        <dbReference type="ChEBI" id="CHEBI:57540"/>
        <dbReference type="ChEBI" id="CHEBI:57945"/>
        <dbReference type="EC" id="1.6.2.2"/>
    </reaction>
</comment>
<comment type="subcellular location">
    <subcellularLocation>
        <location evidence="2">Mitochondrion outer membrane</location>
    </subcellularLocation>
</comment>
<evidence type="ECO:0000256" key="10">
    <source>
        <dbReference type="ARBA" id="ARBA00023136"/>
    </source>
</evidence>
<keyword evidence="7" id="KW-1133">Transmembrane helix</keyword>
<evidence type="ECO:0000313" key="15">
    <source>
        <dbReference type="Proteomes" id="UP001626550"/>
    </source>
</evidence>
<feature type="binding site" evidence="11">
    <location>
        <position position="85"/>
    </location>
    <ligand>
        <name>FAD</name>
        <dbReference type="ChEBI" id="CHEBI:57692"/>
    </ligand>
</feature>
<dbReference type="InterPro" id="IPR001433">
    <property type="entry name" value="OxRdtase_FAD/NAD-bd"/>
</dbReference>
<keyword evidence="4" id="KW-0812">Transmembrane</keyword>
<evidence type="ECO:0000256" key="1">
    <source>
        <dbReference type="ARBA" id="ARBA00001974"/>
    </source>
</evidence>
<dbReference type="Gene3D" id="3.40.50.80">
    <property type="entry name" value="Nucleotide-binding domain of ferredoxin-NADP reductase (FNR) module"/>
    <property type="match status" value="1"/>
</dbReference>
<dbReference type="EMBL" id="JBJKFK010000733">
    <property type="protein sequence ID" value="KAL3315525.1"/>
    <property type="molecule type" value="Genomic_DNA"/>
</dbReference>
<evidence type="ECO:0000313" key="14">
    <source>
        <dbReference type="EMBL" id="KAL3315525.1"/>
    </source>
</evidence>
<feature type="binding site" evidence="11">
    <location>
        <position position="86"/>
    </location>
    <ligand>
        <name>FAD</name>
        <dbReference type="ChEBI" id="CHEBI:57692"/>
    </ligand>
</feature>
<feature type="binding site" evidence="11">
    <location>
        <position position="143"/>
    </location>
    <ligand>
        <name>FAD</name>
        <dbReference type="ChEBI" id="CHEBI:57692"/>
    </ligand>
</feature>